<proteinExistence type="predicted"/>
<gene>
    <name evidence="2" type="ORF">FAA86_18720</name>
</gene>
<evidence type="ECO:0000259" key="1">
    <source>
        <dbReference type="Pfam" id="PF16473"/>
    </source>
</evidence>
<comment type="caution">
    <text evidence="2">The sequence shown here is derived from an EMBL/GenBank/DDBJ whole genome shotgun (WGS) entry which is preliminary data.</text>
</comment>
<feature type="domain" description="3'-5' exoribonuclease Rv2179c-like" evidence="1">
    <location>
        <begin position="41"/>
        <end position="176"/>
    </location>
</feature>
<dbReference type="AlphaFoldDB" id="A0A4V4HQ91"/>
<accession>A0A4V4HQ91</accession>
<dbReference type="RefSeq" id="WP_136542632.1">
    <property type="nucleotide sequence ID" value="NZ_STGU01000012.1"/>
</dbReference>
<dbReference type="EMBL" id="STGU01000012">
    <property type="protein sequence ID" value="THV32926.1"/>
    <property type="molecule type" value="Genomic_DNA"/>
</dbReference>
<dbReference type="Pfam" id="PF16473">
    <property type="entry name" value="Rv2179c-like"/>
    <property type="match status" value="1"/>
</dbReference>
<dbReference type="InterPro" id="IPR033390">
    <property type="entry name" value="Rv2179c-like"/>
</dbReference>
<protein>
    <recommendedName>
        <fullName evidence="1">3'-5' exoribonuclease Rv2179c-like domain-containing protein</fullName>
    </recommendedName>
</protein>
<reference evidence="2 3" key="1">
    <citation type="submission" date="2019-04" db="EMBL/GenBank/DDBJ databases">
        <title>genome sequence of strain W3.</title>
        <authorList>
            <person name="Gao J."/>
            <person name="Sun J."/>
        </authorList>
    </citation>
    <scope>NUCLEOTIDE SEQUENCE [LARGE SCALE GENOMIC DNA]</scope>
    <source>
        <strain evidence="2 3">W3</strain>
    </source>
</reference>
<evidence type="ECO:0000313" key="3">
    <source>
        <dbReference type="Proteomes" id="UP000307378"/>
    </source>
</evidence>
<sequence>MFPPHLIEDGKQPPFQFPVLKFGRSRFPKVMFAVTLDTLALSSFAAVAAITVTAFNLEGVIDTRTILLDYDQQQRDFGREINAQTLRFWLEDASASRRFILTEQIGNRLIADDAISVLADFIADHKSRAKETRTVVWTKGIKLEASILEQLAADYDTDLGITYQDWADLRTLALLTGVTIGRFDGTDGAPLTAPEQALKVIEGLQKLNLD</sequence>
<dbReference type="Proteomes" id="UP000307378">
    <property type="component" value="Unassembled WGS sequence"/>
</dbReference>
<evidence type="ECO:0000313" key="2">
    <source>
        <dbReference type="EMBL" id="THV32926.1"/>
    </source>
</evidence>
<name>A0A4V4HQ91_9HYPH</name>
<organism evidence="2 3">
    <name type="scientific">Rhizobium rosettiformans W3</name>
    <dbReference type="NCBI Taxonomy" id="538378"/>
    <lineage>
        <taxon>Bacteria</taxon>
        <taxon>Pseudomonadati</taxon>
        <taxon>Pseudomonadota</taxon>
        <taxon>Alphaproteobacteria</taxon>
        <taxon>Hyphomicrobiales</taxon>
        <taxon>Rhizobiaceae</taxon>
        <taxon>Rhizobium/Agrobacterium group</taxon>
        <taxon>Rhizobium</taxon>
    </lineage>
</organism>